<accession>A0A519BHV4</accession>
<evidence type="ECO:0000256" key="1">
    <source>
        <dbReference type="ARBA" id="ARBA00023125"/>
    </source>
</evidence>
<dbReference type="GO" id="GO:0003677">
    <property type="term" value="F:DNA binding"/>
    <property type="evidence" value="ECO:0007669"/>
    <property type="project" value="UniProtKB-KW"/>
</dbReference>
<evidence type="ECO:0000313" key="3">
    <source>
        <dbReference type="EMBL" id="RZD16847.1"/>
    </source>
</evidence>
<dbReference type="NCBIfam" id="NF040570">
    <property type="entry name" value="guided_TnpB"/>
    <property type="match status" value="1"/>
</dbReference>
<dbReference type="AlphaFoldDB" id="A0A519BHV4"/>
<name>A0A519BHV4_ACIG2</name>
<dbReference type="Pfam" id="PF07282">
    <property type="entry name" value="Cas12f1-like_TNB"/>
    <property type="match status" value="1"/>
</dbReference>
<reference evidence="3 4" key="1">
    <citation type="journal article" date="2019" name="ISME J.">
        <title>Insights into ecological role of a new deltaproteobacterial order Candidatus Acidulodesulfobacterales by metagenomics and metatranscriptomics.</title>
        <authorList>
            <person name="Tan S."/>
            <person name="Liu J."/>
            <person name="Fang Y."/>
            <person name="Hedlund B.P."/>
            <person name="Lian Z.H."/>
            <person name="Huang L.Y."/>
            <person name="Li J.T."/>
            <person name="Huang L.N."/>
            <person name="Li W.J."/>
            <person name="Jiang H.C."/>
            <person name="Dong H.L."/>
            <person name="Shu W.S."/>
        </authorList>
    </citation>
    <scope>NUCLEOTIDE SEQUENCE [LARGE SCALE GENOMIC DNA]</scope>
    <source>
        <strain evidence="3">AP2</strain>
    </source>
</reference>
<feature type="domain" description="Cas12f1-like TNB" evidence="2">
    <location>
        <begin position="55"/>
        <end position="87"/>
    </location>
</feature>
<dbReference type="Proteomes" id="UP000316562">
    <property type="component" value="Unassembled WGS sequence"/>
</dbReference>
<dbReference type="EMBL" id="SGBC01000001">
    <property type="protein sequence ID" value="RZD16847.1"/>
    <property type="molecule type" value="Genomic_DNA"/>
</dbReference>
<keyword evidence="1" id="KW-0238">DNA-binding</keyword>
<sequence>MSTVYEKVANQRKDYINRASLRMVNDSQVIVLEDLNIKGMVKNRHLSKSISDVSWGMFTDQLKYKADWYGRDIFKVNRFYLSSKTCN</sequence>
<proteinExistence type="predicted"/>
<protein>
    <recommendedName>
        <fullName evidence="2">Cas12f1-like TNB domain-containing protein</fullName>
    </recommendedName>
</protein>
<evidence type="ECO:0000259" key="2">
    <source>
        <dbReference type="Pfam" id="PF07282"/>
    </source>
</evidence>
<organism evidence="3 4">
    <name type="scientific">Acididesulfobacter guangdongensis</name>
    <dbReference type="NCBI Taxonomy" id="2597225"/>
    <lineage>
        <taxon>Bacteria</taxon>
        <taxon>Deltaproteobacteria</taxon>
        <taxon>Candidatus Acidulodesulfobacterales</taxon>
        <taxon>Candidatus Acididesulfobacter</taxon>
    </lineage>
</organism>
<evidence type="ECO:0000313" key="4">
    <source>
        <dbReference type="Proteomes" id="UP000316562"/>
    </source>
</evidence>
<dbReference type="NCBIfam" id="TIGR01766">
    <property type="entry name" value="IS200/IS605 family accessory protein TnpB-like domain"/>
    <property type="match status" value="1"/>
</dbReference>
<comment type="caution">
    <text evidence="3">The sequence shown here is derived from an EMBL/GenBank/DDBJ whole genome shotgun (WGS) entry which is preliminary data.</text>
</comment>
<dbReference type="InterPro" id="IPR010095">
    <property type="entry name" value="Cas12f1-like_TNB"/>
</dbReference>
<gene>
    <name evidence="3" type="ORF">EVJ46_01005</name>
</gene>